<reference evidence="1" key="1">
    <citation type="submission" date="2014-12" db="EMBL/GenBank/DDBJ databases">
        <title>Insight into the proteome of Arion vulgaris.</title>
        <authorList>
            <person name="Aradska J."/>
            <person name="Bulat T."/>
            <person name="Smidak R."/>
            <person name="Sarate P."/>
            <person name="Gangsoo J."/>
            <person name="Sialana F."/>
            <person name="Bilban M."/>
            <person name="Lubec G."/>
        </authorList>
    </citation>
    <scope>NUCLEOTIDE SEQUENCE</scope>
    <source>
        <tissue evidence="1">Skin</tissue>
    </source>
</reference>
<protein>
    <submittedName>
        <fullName evidence="1">Uncharacterized protein</fullName>
    </submittedName>
</protein>
<gene>
    <name evidence="1" type="primary">ORF128645</name>
</gene>
<accession>A0A0B7APJ1</accession>
<sequence length="50" mass="6040">MLVYLTINIYATKIMNSFTFNNSQETYFFFMENGRESTDIILFRDQNSRN</sequence>
<name>A0A0B7APJ1_9EUPU</name>
<dbReference type="EMBL" id="HACG01035051">
    <property type="protein sequence ID" value="CEK81916.1"/>
    <property type="molecule type" value="Transcribed_RNA"/>
</dbReference>
<proteinExistence type="predicted"/>
<organism evidence="1">
    <name type="scientific">Arion vulgaris</name>
    <dbReference type="NCBI Taxonomy" id="1028688"/>
    <lineage>
        <taxon>Eukaryota</taxon>
        <taxon>Metazoa</taxon>
        <taxon>Spiralia</taxon>
        <taxon>Lophotrochozoa</taxon>
        <taxon>Mollusca</taxon>
        <taxon>Gastropoda</taxon>
        <taxon>Heterobranchia</taxon>
        <taxon>Euthyneura</taxon>
        <taxon>Panpulmonata</taxon>
        <taxon>Eupulmonata</taxon>
        <taxon>Stylommatophora</taxon>
        <taxon>Helicina</taxon>
        <taxon>Arionoidea</taxon>
        <taxon>Arionidae</taxon>
        <taxon>Arion</taxon>
    </lineage>
</organism>
<dbReference type="AlphaFoldDB" id="A0A0B7APJ1"/>
<evidence type="ECO:0000313" key="1">
    <source>
        <dbReference type="EMBL" id="CEK81916.1"/>
    </source>
</evidence>